<evidence type="ECO:0000313" key="3">
    <source>
        <dbReference type="Proteomes" id="UP000007014"/>
    </source>
</evidence>
<feature type="compositionally biased region" description="Polar residues" evidence="1">
    <location>
        <begin position="465"/>
        <end position="486"/>
    </location>
</feature>
<evidence type="ECO:0000313" key="2">
    <source>
        <dbReference type="EMBL" id="BAM80431.1"/>
    </source>
</evidence>
<evidence type="ECO:0000256" key="1">
    <source>
        <dbReference type="SAM" id="MobiDB-lite"/>
    </source>
</evidence>
<gene>
    <name evidence="2" type="ORF">CYME_CMK036C</name>
</gene>
<dbReference type="Gramene" id="CMK036CT">
    <property type="protein sequence ID" value="CMK036CT"/>
    <property type="gene ID" value="CMK036C"/>
</dbReference>
<dbReference type="OrthoDB" id="10641012at2759"/>
<accession>M1US17</accession>
<dbReference type="GeneID" id="16994406"/>
<dbReference type="KEGG" id="cme:CYME_CMK036C"/>
<feature type="region of interest" description="Disordered" evidence="1">
    <location>
        <begin position="660"/>
        <end position="679"/>
    </location>
</feature>
<feature type="region of interest" description="Disordered" evidence="1">
    <location>
        <begin position="283"/>
        <end position="315"/>
    </location>
</feature>
<dbReference type="OMA" id="RDQLHHS"/>
<feature type="region of interest" description="Disordered" evidence="1">
    <location>
        <begin position="232"/>
        <end position="253"/>
    </location>
</feature>
<keyword evidence="3" id="KW-1185">Reference proteome</keyword>
<feature type="compositionally biased region" description="Basic and acidic residues" evidence="1">
    <location>
        <begin position="455"/>
        <end position="464"/>
    </location>
</feature>
<dbReference type="HOGENOM" id="CLU_405111_0_0_1"/>
<reference evidence="2 3" key="1">
    <citation type="journal article" date="2004" name="Nature">
        <title>Genome sequence of the ultrasmall unicellular red alga Cyanidioschyzon merolae 10D.</title>
        <authorList>
            <person name="Matsuzaki M."/>
            <person name="Misumi O."/>
            <person name="Shin-i T."/>
            <person name="Maruyama S."/>
            <person name="Takahara M."/>
            <person name="Miyagishima S."/>
            <person name="Mori T."/>
            <person name="Nishida K."/>
            <person name="Yagisawa F."/>
            <person name="Nishida K."/>
            <person name="Yoshida Y."/>
            <person name="Nishimura Y."/>
            <person name="Nakao S."/>
            <person name="Kobayashi T."/>
            <person name="Momoyama Y."/>
            <person name="Higashiyama T."/>
            <person name="Minoda A."/>
            <person name="Sano M."/>
            <person name="Nomoto H."/>
            <person name="Oishi K."/>
            <person name="Hayashi H."/>
            <person name="Ohta F."/>
            <person name="Nishizaka S."/>
            <person name="Haga S."/>
            <person name="Miura S."/>
            <person name="Morishita T."/>
            <person name="Kabeya Y."/>
            <person name="Terasawa K."/>
            <person name="Suzuki Y."/>
            <person name="Ishii Y."/>
            <person name="Asakawa S."/>
            <person name="Takano H."/>
            <person name="Ohta N."/>
            <person name="Kuroiwa H."/>
            <person name="Tanaka K."/>
            <person name="Shimizu N."/>
            <person name="Sugano S."/>
            <person name="Sato N."/>
            <person name="Nozaki H."/>
            <person name="Ogasawara N."/>
            <person name="Kohara Y."/>
            <person name="Kuroiwa T."/>
        </authorList>
    </citation>
    <scope>NUCLEOTIDE SEQUENCE [LARGE SCALE GENOMIC DNA]</scope>
    <source>
        <strain evidence="2 3">10D</strain>
    </source>
</reference>
<name>M1US17_CYAM1</name>
<dbReference type="EMBL" id="AP006493">
    <property type="protein sequence ID" value="BAM80431.1"/>
    <property type="molecule type" value="Genomic_DNA"/>
</dbReference>
<proteinExistence type="predicted"/>
<organism evidence="2 3">
    <name type="scientific">Cyanidioschyzon merolae (strain NIES-3377 / 10D)</name>
    <name type="common">Unicellular red alga</name>
    <dbReference type="NCBI Taxonomy" id="280699"/>
    <lineage>
        <taxon>Eukaryota</taxon>
        <taxon>Rhodophyta</taxon>
        <taxon>Bangiophyceae</taxon>
        <taxon>Cyanidiales</taxon>
        <taxon>Cyanidiaceae</taxon>
        <taxon>Cyanidioschyzon</taxon>
    </lineage>
</organism>
<feature type="compositionally biased region" description="Low complexity" evidence="1">
    <location>
        <begin position="346"/>
        <end position="355"/>
    </location>
</feature>
<feature type="compositionally biased region" description="Polar residues" evidence="1">
    <location>
        <begin position="288"/>
        <end position="299"/>
    </location>
</feature>
<feature type="compositionally biased region" description="Basic residues" evidence="1">
    <location>
        <begin position="244"/>
        <end position="253"/>
    </location>
</feature>
<dbReference type="RefSeq" id="XP_005536467.1">
    <property type="nucleotide sequence ID" value="XM_005536410.1"/>
</dbReference>
<reference evidence="2 3" key="2">
    <citation type="journal article" date="2007" name="BMC Biol.">
        <title>A 100%-complete sequence reveals unusually simple genomic features in the hot-spring red alga Cyanidioschyzon merolae.</title>
        <authorList>
            <person name="Nozaki H."/>
            <person name="Takano H."/>
            <person name="Misumi O."/>
            <person name="Terasawa K."/>
            <person name="Matsuzaki M."/>
            <person name="Maruyama S."/>
            <person name="Nishida K."/>
            <person name="Yagisawa F."/>
            <person name="Yoshida Y."/>
            <person name="Fujiwara T."/>
            <person name="Takio S."/>
            <person name="Tamura K."/>
            <person name="Chung S.J."/>
            <person name="Nakamura S."/>
            <person name="Kuroiwa H."/>
            <person name="Tanaka K."/>
            <person name="Sato N."/>
            <person name="Kuroiwa T."/>
        </authorList>
    </citation>
    <scope>NUCLEOTIDE SEQUENCE [LARGE SCALE GENOMIC DNA]</scope>
    <source>
        <strain evidence="2 3">10D</strain>
    </source>
</reference>
<sequence length="679" mass="73981">MSATKVEPNPAADSSRSLVVMGRLPSDADAGSRSTQSLRSAEGRRKVLRWLQASGWWHPVDKRWDSTASTLDDVDERYLSPCCSSRKVARVENEKLTQPGSGAEDNPLQRHLCKDGALSPNSRPSNWETLDFPQLPAHILSILSRAEEELMKSSHKNKSVEIGDTVSLDPDDADCRCRDQSAQSTTESQTPEKAKCTALIPLDHNSEAFDPEGDLGHTSKAVENEACPAYLPDASSRVSTPAQPRRRLTGAQRRRFDRACEAAQQLLFRHDWKSVSQQTKETAMISRTEVSPQTPNLSPLSADRLSPTKRRRRAHAAAVVTPEPKSSVRAKWPAVVPAQRRLCFESSSESNSSEFLESEEETVTEESSTTSSADVAGSMTSPLVRARHTPVSLRAAQPSSALSRSTATQRARQRRSKSEDASGATLQGEHDKIQRISRQRPKSSGRNRGSSANRGNREPAERATRSTNTREASPNKRNARANTTNEMIADESSAVTSTAKSMRRGSAQKSEAAKKSPQRTRGASLSAMPKADSKATVSSHEEHAPDYWQAQRERASARQAVFYNARYWSQANMAAYVARLHTIQARTYPHLSVSPLLLTGATPLSACSAYPQHPLVQHLPAEACRFDPRASGRTVPCAASVPVSSLYAGPMANQTLAQSVSTTESESAGSIPSAGMRTP</sequence>
<protein>
    <submittedName>
        <fullName evidence="2">Uncharacterized protein</fullName>
    </submittedName>
</protein>
<feature type="compositionally biased region" description="Basic residues" evidence="1">
    <location>
        <begin position="435"/>
        <end position="445"/>
    </location>
</feature>
<dbReference type="AlphaFoldDB" id="M1US17"/>
<feature type="region of interest" description="Disordered" evidence="1">
    <location>
        <begin position="346"/>
        <end position="545"/>
    </location>
</feature>
<feature type="compositionally biased region" description="Polar residues" evidence="1">
    <location>
        <begin position="660"/>
        <end position="670"/>
    </location>
</feature>
<dbReference type="Proteomes" id="UP000007014">
    <property type="component" value="Chromosome 11"/>
</dbReference>
<feature type="region of interest" description="Disordered" evidence="1">
    <location>
        <begin position="1"/>
        <end position="42"/>
    </location>
</feature>